<protein>
    <submittedName>
        <fullName evidence="3">Glycosyltransferase</fullName>
    </submittedName>
</protein>
<dbReference type="InterPro" id="IPR001173">
    <property type="entry name" value="Glyco_trans_2-like"/>
</dbReference>
<sequence length="255" mass="29598">MNKILEYLGIIKRSDARKPFQVQLTLPGKQDITTTEATQPISAQKSKKVSISYAITVHNEGAVYLEPLFQQLLRHVGPEDEIVVLDDFSDEPSTVATLEKYKGNFKFQQKALNGNFGEHKNFLNALCTKKYIFQIDADELLEAPFFLNIKQVMLANPQVELFHVPRINTLDDITDEDIRLGRWGVDKKGWINSPDYQARIYKNIPEIKWEGRLHETITGQAAYAFLPYDDETYSIIHKKTKERWRKQDEFYKTLI</sequence>
<evidence type="ECO:0000259" key="2">
    <source>
        <dbReference type="Pfam" id="PF00535"/>
    </source>
</evidence>
<dbReference type="PANTHER" id="PTHR43630">
    <property type="entry name" value="POLY-BETA-1,6-N-ACETYL-D-GLUCOSAMINE SYNTHASE"/>
    <property type="match status" value="1"/>
</dbReference>
<feature type="domain" description="Glycosyltransferase 2-like" evidence="2">
    <location>
        <begin position="54"/>
        <end position="172"/>
    </location>
</feature>
<reference evidence="3 4" key="1">
    <citation type="submission" date="2019-01" db="EMBL/GenBank/DDBJ databases">
        <title>Filimonas sp. strain TTM-71.</title>
        <authorList>
            <person name="Chen W.-M."/>
        </authorList>
    </citation>
    <scope>NUCLEOTIDE SEQUENCE [LARGE SCALE GENOMIC DNA]</scope>
    <source>
        <strain evidence="3 4">TTM-71</strain>
    </source>
</reference>
<dbReference type="PANTHER" id="PTHR43630:SF2">
    <property type="entry name" value="GLYCOSYLTRANSFERASE"/>
    <property type="match status" value="1"/>
</dbReference>
<dbReference type="RefSeq" id="WP_129006019.1">
    <property type="nucleotide sequence ID" value="NZ_SDHZ01000005.1"/>
</dbReference>
<dbReference type="AlphaFoldDB" id="A0A4Q1CZQ9"/>
<dbReference type="InterPro" id="IPR029044">
    <property type="entry name" value="Nucleotide-diphossugar_trans"/>
</dbReference>
<name>A0A4Q1CZQ9_9BACT</name>
<evidence type="ECO:0000313" key="3">
    <source>
        <dbReference type="EMBL" id="RXK80883.1"/>
    </source>
</evidence>
<dbReference type="Pfam" id="PF00535">
    <property type="entry name" value="Glycos_transf_2"/>
    <property type="match status" value="1"/>
</dbReference>
<dbReference type="SUPFAM" id="SSF53448">
    <property type="entry name" value="Nucleotide-diphospho-sugar transferases"/>
    <property type="match status" value="1"/>
</dbReference>
<dbReference type="GO" id="GO:0016740">
    <property type="term" value="F:transferase activity"/>
    <property type="evidence" value="ECO:0007669"/>
    <property type="project" value="UniProtKB-KW"/>
</dbReference>
<dbReference type="OrthoDB" id="1245371at2"/>
<dbReference type="EMBL" id="SDHZ01000005">
    <property type="protein sequence ID" value="RXK80883.1"/>
    <property type="molecule type" value="Genomic_DNA"/>
</dbReference>
<dbReference type="Gene3D" id="3.90.550.10">
    <property type="entry name" value="Spore Coat Polysaccharide Biosynthesis Protein SpsA, Chain A"/>
    <property type="match status" value="1"/>
</dbReference>
<organism evidence="3 4">
    <name type="scientific">Filimonas effusa</name>
    <dbReference type="NCBI Taxonomy" id="2508721"/>
    <lineage>
        <taxon>Bacteria</taxon>
        <taxon>Pseudomonadati</taxon>
        <taxon>Bacteroidota</taxon>
        <taxon>Chitinophagia</taxon>
        <taxon>Chitinophagales</taxon>
        <taxon>Chitinophagaceae</taxon>
        <taxon>Filimonas</taxon>
    </lineage>
</organism>
<comment type="similarity">
    <text evidence="1">Belongs to the glycosyltransferase 2 family. WaaE/KdtX subfamily.</text>
</comment>
<gene>
    <name evidence="3" type="ORF">ESB13_22270</name>
</gene>
<keyword evidence="4" id="KW-1185">Reference proteome</keyword>
<dbReference type="Proteomes" id="UP000290545">
    <property type="component" value="Unassembled WGS sequence"/>
</dbReference>
<evidence type="ECO:0000313" key="4">
    <source>
        <dbReference type="Proteomes" id="UP000290545"/>
    </source>
</evidence>
<keyword evidence="3" id="KW-0808">Transferase</keyword>
<evidence type="ECO:0000256" key="1">
    <source>
        <dbReference type="ARBA" id="ARBA00038494"/>
    </source>
</evidence>
<proteinExistence type="inferred from homology"/>
<comment type="caution">
    <text evidence="3">The sequence shown here is derived from an EMBL/GenBank/DDBJ whole genome shotgun (WGS) entry which is preliminary data.</text>
</comment>
<accession>A0A4Q1CZQ9</accession>